<protein>
    <recommendedName>
        <fullName evidence="4">General transcription factor 3C polypeptide 3</fullName>
    </recommendedName>
</protein>
<dbReference type="Gene3D" id="1.25.40.10">
    <property type="entry name" value="Tetratricopeptide repeat domain"/>
    <property type="match status" value="3"/>
</dbReference>
<sequence length="939" mass="106673">MEREGDKISNNEEVPGGVCVLGAEKEVVETEVEDREEEEEEEEEEGEEEVEDEGEDDIEEEDGYTFKFKAGENPFDFVEGTDFSIQPYKKFERLEYEALAEKKRKALANGQSERAAKRGRVEDISGASFDEILEAMNYGSRRKLKEPKRRGRRKGSKKKLNRDVTKLLGDATLCYAQGQHEKAISILRQVVLQAPDLPDSYHTLGLVHSAIGDDVKAMGFYMLAAHLMPKDSSLWKLLFSWSIDQGDIDQASYCLSKAIKAEPDDINLLFHRASLYLERGDCEKAAETYDQIHRQCLGNVEALMTGAKLYQKCGHLERAICILEDYIKEHPAEADLDVVDLLASLYMGSKEFSKALERIEHAGEVYCTGNELPLNLTTKAGICLVHLGNMEKAECLFANLGRETAYDHSNFMIEVADSLLSLKHYNVALKYYLMSEEVNAGGNMGILYLKIAQCYLSINERAQAIVFFYKVLQHLEDNINARLTLASLLLEEARDEEAISLLSPPKDSNPTSSSSSKLKPWWLNEKVKLKLCNIYKTRGMIENFVEVIFPLVRESLYIETLQEKIKVNKKKLPRRVLLERVKVLDGRETGNLFRGFRPVAPKSDLSKASRAKRLLQKRERIKEEKKARALAAGVDVDYDDLDDEPALRMHRESPLPNLLKEEEYHNLIVDLCKALASLGRCSEALEIISLTLKLAFNSLSIERKEELQLLGAQLAFSSTDTMHGFNFAKHVVKQYPYSISAWNCYYKVASSLTNRDSRHCKLLNSMQAKYKDCAPPYIIAGHQFTTISHHQDAARKYLEAYKIMPNSPLINLCVGTSLVNLALGFRLQNKHQCVAQGLAFLYKNLKLCDNSQEALYNIARAYHHIGLVTLAVTYYEKVLATYQKDCPIPELFGENRNIKHQQSVYCDLRREAAYNLHLIYKESGAFDLARQVLKDNCTF</sequence>
<dbReference type="InterPro" id="IPR019734">
    <property type="entry name" value="TPR_rpt"/>
</dbReference>
<evidence type="ECO:0000313" key="3">
    <source>
        <dbReference type="Proteomes" id="UP001642487"/>
    </source>
</evidence>
<name>A0ABP0YYT7_9ROSI</name>
<evidence type="ECO:0000256" key="1">
    <source>
        <dbReference type="SAM" id="MobiDB-lite"/>
    </source>
</evidence>
<evidence type="ECO:0008006" key="4">
    <source>
        <dbReference type="Google" id="ProtNLM"/>
    </source>
</evidence>
<dbReference type="PANTHER" id="PTHR23082">
    <property type="entry name" value="TRANSCRIPTION INITIATION FACTOR IIIC TFIIIC , POLYPEPTIDE 3-RELATED"/>
    <property type="match status" value="1"/>
</dbReference>
<dbReference type="SUPFAM" id="SSF48452">
    <property type="entry name" value="TPR-like"/>
    <property type="match status" value="3"/>
</dbReference>
<gene>
    <name evidence="2" type="ORF">CITCOLO1_LOCUS16943</name>
</gene>
<dbReference type="Proteomes" id="UP001642487">
    <property type="component" value="Chromosome 6"/>
</dbReference>
<accession>A0ABP0YYT7</accession>
<proteinExistence type="predicted"/>
<feature type="region of interest" description="Disordered" evidence="1">
    <location>
        <begin position="1"/>
        <end position="64"/>
    </location>
</feature>
<dbReference type="Pfam" id="PF13176">
    <property type="entry name" value="TPR_7"/>
    <property type="match status" value="1"/>
</dbReference>
<feature type="compositionally biased region" description="Basic and acidic residues" evidence="1">
    <location>
        <begin position="1"/>
        <end position="10"/>
    </location>
</feature>
<feature type="compositionally biased region" description="Acidic residues" evidence="1">
    <location>
        <begin position="29"/>
        <end position="63"/>
    </location>
</feature>
<feature type="region of interest" description="Disordered" evidence="1">
    <location>
        <begin position="140"/>
        <end position="160"/>
    </location>
</feature>
<dbReference type="SMART" id="SM00028">
    <property type="entry name" value="TPR"/>
    <property type="match status" value="6"/>
</dbReference>
<organism evidence="2 3">
    <name type="scientific">Citrullus colocynthis</name>
    <name type="common">colocynth</name>
    <dbReference type="NCBI Taxonomy" id="252529"/>
    <lineage>
        <taxon>Eukaryota</taxon>
        <taxon>Viridiplantae</taxon>
        <taxon>Streptophyta</taxon>
        <taxon>Embryophyta</taxon>
        <taxon>Tracheophyta</taxon>
        <taxon>Spermatophyta</taxon>
        <taxon>Magnoliopsida</taxon>
        <taxon>eudicotyledons</taxon>
        <taxon>Gunneridae</taxon>
        <taxon>Pentapetalae</taxon>
        <taxon>rosids</taxon>
        <taxon>fabids</taxon>
        <taxon>Cucurbitales</taxon>
        <taxon>Cucurbitaceae</taxon>
        <taxon>Benincaseae</taxon>
        <taxon>Citrullus</taxon>
    </lineage>
</organism>
<evidence type="ECO:0000313" key="2">
    <source>
        <dbReference type="EMBL" id="CAK9324701.1"/>
    </source>
</evidence>
<dbReference type="InterPro" id="IPR011990">
    <property type="entry name" value="TPR-like_helical_dom_sf"/>
</dbReference>
<dbReference type="PANTHER" id="PTHR23082:SF0">
    <property type="entry name" value="GENERAL TRANSCRIPTION FACTOR 3C POLYPEPTIDE 3"/>
    <property type="match status" value="1"/>
</dbReference>
<dbReference type="EMBL" id="OZ021740">
    <property type="protein sequence ID" value="CAK9324701.1"/>
    <property type="molecule type" value="Genomic_DNA"/>
</dbReference>
<reference evidence="2 3" key="1">
    <citation type="submission" date="2024-03" db="EMBL/GenBank/DDBJ databases">
        <authorList>
            <person name="Gkanogiannis A."/>
            <person name="Becerra Lopez-Lavalle L."/>
        </authorList>
    </citation>
    <scope>NUCLEOTIDE SEQUENCE [LARGE SCALE GENOMIC DNA]</scope>
</reference>
<dbReference type="InterPro" id="IPR039340">
    <property type="entry name" value="Tfc4/TFIIIC-102/Sfc4"/>
</dbReference>
<keyword evidence="3" id="KW-1185">Reference proteome</keyword>